<feature type="domain" description="Thioredoxin" evidence="2">
    <location>
        <begin position="21"/>
        <end position="109"/>
    </location>
</feature>
<protein>
    <recommendedName>
        <fullName evidence="2">Thioredoxin domain-containing protein</fullName>
    </recommendedName>
</protein>
<comment type="caution">
    <text evidence="3">The sequence shown here is derived from an EMBL/GenBank/DDBJ whole genome shotgun (WGS) entry which is preliminary data.</text>
</comment>
<keyword evidence="1" id="KW-0175">Coiled coil</keyword>
<dbReference type="InterPro" id="IPR052792">
    <property type="entry name" value="Thioredoxin_dom-contain_11"/>
</dbReference>
<dbReference type="Proteomes" id="UP001148838">
    <property type="component" value="Unassembled WGS sequence"/>
</dbReference>
<dbReference type="SUPFAM" id="SSF52833">
    <property type="entry name" value="Thioredoxin-like"/>
    <property type="match status" value="2"/>
</dbReference>
<accession>A0ABQ8TBI2</accession>
<evidence type="ECO:0000259" key="2">
    <source>
        <dbReference type="Pfam" id="PF00085"/>
    </source>
</evidence>
<name>A0ABQ8TBI2_PERAM</name>
<dbReference type="EMBL" id="JAJSOF020000013">
    <property type="protein sequence ID" value="KAJ4443908.1"/>
    <property type="molecule type" value="Genomic_DNA"/>
</dbReference>
<gene>
    <name evidence="3" type="ORF">ANN_05695</name>
</gene>
<dbReference type="InterPro" id="IPR013766">
    <property type="entry name" value="Thioredoxin_domain"/>
</dbReference>
<dbReference type="Pfam" id="PF00085">
    <property type="entry name" value="Thioredoxin"/>
    <property type="match status" value="2"/>
</dbReference>
<dbReference type="InterPro" id="IPR036249">
    <property type="entry name" value="Thioredoxin-like_sf"/>
</dbReference>
<evidence type="ECO:0000256" key="1">
    <source>
        <dbReference type="SAM" id="Coils"/>
    </source>
</evidence>
<evidence type="ECO:0000313" key="4">
    <source>
        <dbReference type="Proteomes" id="UP001148838"/>
    </source>
</evidence>
<feature type="domain" description="Thioredoxin" evidence="2">
    <location>
        <begin position="715"/>
        <end position="798"/>
    </location>
</feature>
<feature type="coiled-coil region" evidence="1">
    <location>
        <begin position="406"/>
        <end position="433"/>
    </location>
</feature>
<reference evidence="3 4" key="1">
    <citation type="journal article" date="2022" name="Allergy">
        <title>Genome assembly and annotation of Periplaneta americana reveal a comprehensive cockroach allergen profile.</title>
        <authorList>
            <person name="Wang L."/>
            <person name="Xiong Q."/>
            <person name="Saelim N."/>
            <person name="Wang L."/>
            <person name="Nong W."/>
            <person name="Wan A.T."/>
            <person name="Shi M."/>
            <person name="Liu X."/>
            <person name="Cao Q."/>
            <person name="Hui J.H.L."/>
            <person name="Sookrung N."/>
            <person name="Leung T.F."/>
            <person name="Tungtrongchitr A."/>
            <person name="Tsui S.K.W."/>
        </authorList>
    </citation>
    <scope>NUCLEOTIDE SEQUENCE [LARGE SCALE GENOMIC DNA]</scope>
    <source>
        <strain evidence="3">PWHHKU_190912</strain>
    </source>
</reference>
<dbReference type="Gene3D" id="3.40.30.10">
    <property type="entry name" value="Glutaredoxin"/>
    <property type="match status" value="3"/>
</dbReference>
<dbReference type="PANTHER" id="PTHR46497">
    <property type="entry name" value="THIOREDOXIN DOMAIN-CONTAINING PROTEIN 11"/>
    <property type="match status" value="1"/>
</dbReference>
<keyword evidence="4" id="KW-1185">Reference proteome</keyword>
<organism evidence="3 4">
    <name type="scientific">Periplaneta americana</name>
    <name type="common">American cockroach</name>
    <name type="synonym">Blatta americana</name>
    <dbReference type="NCBI Taxonomy" id="6978"/>
    <lineage>
        <taxon>Eukaryota</taxon>
        <taxon>Metazoa</taxon>
        <taxon>Ecdysozoa</taxon>
        <taxon>Arthropoda</taxon>
        <taxon>Hexapoda</taxon>
        <taxon>Insecta</taxon>
        <taxon>Pterygota</taxon>
        <taxon>Neoptera</taxon>
        <taxon>Polyneoptera</taxon>
        <taxon>Dictyoptera</taxon>
        <taxon>Blattodea</taxon>
        <taxon>Blattoidea</taxon>
        <taxon>Blattidae</taxon>
        <taxon>Blattinae</taxon>
        <taxon>Periplaneta</taxon>
    </lineage>
</organism>
<proteinExistence type="predicted"/>
<dbReference type="PANTHER" id="PTHR46497:SF1">
    <property type="entry name" value="THIOREDOXIN DOMAIN-CONTAINING PROTEIN 11"/>
    <property type="match status" value="1"/>
</dbReference>
<evidence type="ECO:0000313" key="3">
    <source>
        <dbReference type="EMBL" id="KAJ4443908.1"/>
    </source>
</evidence>
<sequence>MDAYERALSCPRGVIPAFERVSESDVSFVMYYAPWDAESQATRAQFKTVAQYYYKQVYFAAINCWQPHSECRQQFSKVQQFPVLIVYTQHNKGIQYKGVREAAHMIRFLQFVLRPLERINNIADIIKLMDVYDALVVGCFDFAGNIGGPGYYTFYSTALKFLERDPHREVGFAVVTNMETGRQLGIEMTPTVRIYMWNETLQYSHYAEYAPDVLVKWVAANTHQISVWVSPPGVKSLTLAPYVEDGSVLILFTPRNPLQDQNHNYNMVRSVLKKHGGGHRTSNKMVANVQAAYEQSPRKSLRRASRELQVPKSTLQRIVHKRLKLYAYKVQLIQHLEADDKRVEFANTMLLRLGADPDFMSVGLSNETTVLYAIGLQSIAYLQGYLREIGLEYYNCDNNPWVFNIANHLANQRAELKKKYSELEAECLLWKEQRRSDQDIPPIQVVGSQWTNGSCCNGRTRKKLCSICERHGAELHDKLDDTAHLNVPRKCKKNDVISPSSHLKYGPFTESHHEYYVCCKHDNTLSQSSETARSSIEEKLEVRSYLVIARFQTSLLTGLGDERSAASLQEASSLERCRRLRRARVIHHPIFPHPAYHRKSPRHFTGLACNTNKTMSLIAMDSLQFHQFAEGLGIDVLARRDKTAVVIFNVLQESSYVLDTEFSKGAVLEFITNYTDGLLNRSLRSSSGPPHGALNHYPEQNVEDCQEGQVVCIPELNSDSFHRVVMAQNKAVVVLYHSPYCTFCHGISHIYLTAARYFRAVRNLTFARIDGENNDLPWEFTMHHYPTILFFPAQRKSESRVFPRNLPITVPNMVNFVLSNLDPEEGSLRGMIGLCAGWGTQQDSESARDCIARVRRESLTAISNTLKQFRSTKTRWHISEASSSLDVSQLRVYRTEAHKQLKKHLYRLQHLKEIHLILGSVDRLLEDSREYAAIQDSYERYHNNVKNIYFHESLEVMVPASDSAFVRDEL</sequence>